<protein>
    <submittedName>
        <fullName evidence="1">Uncharacterized protein</fullName>
    </submittedName>
</protein>
<proteinExistence type="predicted"/>
<reference evidence="1 2" key="1">
    <citation type="submission" date="2019-08" db="EMBL/GenBank/DDBJ databases">
        <title>Selenomonas sp. mPRGC5 and Selenomonas sp. mPRGC8 isolated from ruminal fluid of dairy goat (Capra hircus).</title>
        <authorList>
            <person name="Poothong S."/>
            <person name="Nuengjamnong C."/>
            <person name="Tanasupawat S."/>
        </authorList>
    </citation>
    <scope>NUCLEOTIDE SEQUENCE [LARGE SCALE GENOMIC DNA]</scope>
    <source>
        <strain evidence="2">mPRGC8</strain>
    </source>
</reference>
<dbReference type="EMBL" id="VTOZ01000004">
    <property type="protein sequence ID" value="TYZ30311.1"/>
    <property type="molecule type" value="Genomic_DNA"/>
</dbReference>
<sequence length="92" mass="10852">MVKTRRIFNVSATQHSSEYVRNGQLAATIISGEAEEKIPNRYQYTGQELDPITQQYYLRARYYNPAIARFTQEDEYHDLMCQEVLTRWSLGK</sequence>
<comment type="caution">
    <text evidence="1">The sequence shown here is derived from an EMBL/GenBank/DDBJ whole genome shotgun (WGS) entry which is preliminary data.</text>
</comment>
<accession>A0A5D6WP21</accession>
<evidence type="ECO:0000313" key="1">
    <source>
        <dbReference type="EMBL" id="TYZ30311.1"/>
    </source>
</evidence>
<name>A0A5D6WP21_9FIRM</name>
<dbReference type="InterPro" id="IPR022385">
    <property type="entry name" value="Rhs_assc_core"/>
</dbReference>
<dbReference type="NCBIfam" id="TIGR03696">
    <property type="entry name" value="Rhs_assc_core"/>
    <property type="match status" value="1"/>
</dbReference>
<gene>
    <name evidence="1" type="ORF">FZ041_03035</name>
</gene>
<organism evidence="1 2">
    <name type="scientific">Selenomonas caprae</name>
    <dbReference type="NCBI Taxonomy" id="2606905"/>
    <lineage>
        <taxon>Bacteria</taxon>
        <taxon>Bacillati</taxon>
        <taxon>Bacillota</taxon>
        <taxon>Negativicutes</taxon>
        <taxon>Selenomonadales</taxon>
        <taxon>Selenomonadaceae</taxon>
        <taxon>Selenomonas</taxon>
    </lineage>
</organism>
<dbReference type="AlphaFoldDB" id="A0A5D6WP21"/>
<evidence type="ECO:0000313" key="2">
    <source>
        <dbReference type="Proteomes" id="UP000322783"/>
    </source>
</evidence>
<keyword evidence="2" id="KW-1185">Reference proteome</keyword>
<dbReference type="Gene3D" id="2.180.10.10">
    <property type="entry name" value="RHS repeat-associated core"/>
    <property type="match status" value="1"/>
</dbReference>
<dbReference type="Proteomes" id="UP000322783">
    <property type="component" value="Unassembled WGS sequence"/>
</dbReference>